<keyword evidence="5 8" id="KW-1133">Transmembrane helix</keyword>
<reference evidence="10" key="1">
    <citation type="submission" date="2022-10" db="EMBL/GenBank/DDBJ databases">
        <authorList>
            <person name="Byrne P K."/>
        </authorList>
    </citation>
    <scope>NUCLEOTIDE SEQUENCE</scope>
    <source>
        <strain evidence="10">IFO1815</strain>
    </source>
</reference>
<feature type="transmembrane region" description="Helical" evidence="8">
    <location>
        <begin position="409"/>
        <end position="429"/>
    </location>
</feature>
<feature type="transmembrane region" description="Helical" evidence="8">
    <location>
        <begin position="441"/>
        <end position="461"/>
    </location>
</feature>
<keyword evidence="3" id="KW-0813">Transport</keyword>
<feature type="compositionally biased region" description="Basic and acidic residues" evidence="7">
    <location>
        <begin position="20"/>
        <end position="31"/>
    </location>
</feature>
<dbReference type="Gene3D" id="1.20.1250.20">
    <property type="entry name" value="MFS general substrate transporter like domains"/>
    <property type="match status" value="1"/>
</dbReference>
<feature type="transmembrane region" description="Helical" evidence="8">
    <location>
        <begin position="283"/>
        <end position="304"/>
    </location>
</feature>
<evidence type="ECO:0000256" key="4">
    <source>
        <dbReference type="ARBA" id="ARBA00022692"/>
    </source>
</evidence>
<gene>
    <name evidence="10" type="primary">SMKI04G0440</name>
    <name evidence="10" type="ORF">SMKI_04G0440</name>
</gene>
<organism evidence="10 11">
    <name type="scientific">Saccharomyces mikatae IFO 1815</name>
    <dbReference type="NCBI Taxonomy" id="226126"/>
    <lineage>
        <taxon>Eukaryota</taxon>
        <taxon>Fungi</taxon>
        <taxon>Dikarya</taxon>
        <taxon>Ascomycota</taxon>
        <taxon>Saccharomycotina</taxon>
        <taxon>Saccharomycetes</taxon>
        <taxon>Saccharomycetales</taxon>
        <taxon>Saccharomycetaceae</taxon>
        <taxon>Saccharomyces</taxon>
    </lineage>
</organism>
<dbReference type="Proteomes" id="UP001161438">
    <property type="component" value="Chromosome 4"/>
</dbReference>
<dbReference type="InterPro" id="IPR020846">
    <property type="entry name" value="MFS_dom"/>
</dbReference>
<feature type="region of interest" description="Disordered" evidence="7">
    <location>
        <begin position="649"/>
        <end position="687"/>
    </location>
</feature>
<dbReference type="GO" id="GO:0016020">
    <property type="term" value="C:membrane"/>
    <property type="evidence" value="ECO:0007669"/>
    <property type="project" value="UniProtKB-SubCell"/>
</dbReference>
<feature type="transmembrane region" description="Helical" evidence="8">
    <location>
        <begin position="218"/>
        <end position="240"/>
    </location>
</feature>
<dbReference type="AlphaFoldDB" id="A0AA35NFG0"/>
<dbReference type="SUPFAM" id="SSF103473">
    <property type="entry name" value="MFS general substrate transporter"/>
    <property type="match status" value="1"/>
</dbReference>
<dbReference type="PANTHER" id="PTHR48022">
    <property type="entry name" value="PLASTIDIC GLUCOSE TRANSPORTER 4"/>
    <property type="match status" value="1"/>
</dbReference>
<protein>
    <recommendedName>
        <fullName evidence="9">Major facilitator superfamily (MFS) profile domain-containing protein</fullName>
    </recommendedName>
</protein>
<dbReference type="InterPro" id="IPR036259">
    <property type="entry name" value="MFS_trans_sf"/>
</dbReference>
<feature type="compositionally biased region" description="Polar residues" evidence="7">
    <location>
        <begin position="32"/>
        <end position="44"/>
    </location>
</feature>
<name>A0AA35NFG0_SACMI</name>
<dbReference type="InterPro" id="IPR003663">
    <property type="entry name" value="Sugar/inositol_transpt"/>
</dbReference>
<dbReference type="PRINTS" id="PR00171">
    <property type="entry name" value="SUGRTRNSPORT"/>
</dbReference>
<keyword evidence="6 8" id="KW-0472">Membrane</keyword>
<dbReference type="PROSITE" id="PS50850">
    <property type="entry name" value="MFS"/>
    <property type="match status" value="1"/>
</dbReference>
<dbReference type="InterPro" id="IPR005829">
    <property type="entry name" value="Sugar_transporter_CS"/>
</dbReference>
<dbReference type="InterPro" id="IPR005828">
    <property type="entry name" value="MFS_sugar_transport-like"/>
</dbReference>
<feature type="domain" description="Major facilitator superfamily (MFS) profile" evidence="9">
    <location>
        <begin position="123"/>
        <end position="556"/>
    </location>
</feature>
<feature type="transmembrane region" description="Helical" evidence="8">
    <location>
        <begin position="531"/>
        <end position="549"/>
    </location>
</feature>
<keyword evidence="11" id="KW-1185">Reference proteome</keyword>
<sequence>MRPPLSMSRSNKPLSQEAESSAHIDRAHQRAQDFNSKQNDTALTSLPHKNPDIFRFENNTTAHSSRRGSLYRDSDATVVLPLSEHTPRLSMDDPYRQLLQQAEISQLRSKKKRHSSRTLRVSFILFVVLVSSLSGLDQGLISGNVVTLSFQKYFHYPLTSSLGNIVSVVNLGAFMASLFVYSGILETYSRKKMLQISTMIYFWGAIIQVLALNQWCLLLGRFVLGVGMGFAFAMAVIYQFEFPLPYIRKQTFISIQCVSSVIAYSFGIWVNCAFRYLNLTWKYPLSTHVFFGIVLNLMSFYLILESPTWLLKKKNDVEALVLTSNIFDDCDFEGKQTQLKFRTLKRDILLKSHLQKNTYPYAYILKDFSLIIKILICFQLLTRLNGVDVFLYYSPLILQQMGRGERKSIYLTGLNALIYVIVISAYYPFILRKRKEKTNVILGSIVMCGLLFIISCMDWLPKNTTKYISILFFVFLVTHFISWDSIGWTMIIELLPHLSQAPVILLLSNFYWFFKWFTSLITPILIDRLSWSFYLIPSLSSFISIVFVLKSFPIVNGDERLVSDGDSAENVSDNSDVVFCDTDSDFSSSPSFSAYQINTLGSSIKQNNQAYSSIPNDPILPKDGDVSNQAQGAEPNVYFITSDSGPSRTGEFFSFHNRTDPDIKEDVAANQPNSSRDQNSPGDMAAA</sequence>
<evidence type="ECO:0000256" key="5">
    <source>
        <dbReference type="ARBA" id="ARBA00022989"/>
    </source>
</evidence>
<accession>A0AA35NFG0</accession>
<evidence type="ECO:0000256" key="1">
    <source>
        <dbReference type="ARBA" id="ARBA00004141"/>
    </source>
</evidence>
<comment type="similarity">
    <text evidence="2">Belongs to the major facilitator superfamily. Sugar transporter (TC 2.A.1.1) family.</text>
</comment>
<evidence type="ECO:0000256" key="6">
    <source>
        <dbReference type="ARBA" id="ARBA00023136"/>
    </source>
</evidence>
<dbReference type="PROSITE" id="PS00217">
    <property type="entry name" value="SUGAR_TRANSPORT_2"/>
    <property type="match status" value="1"/>
</dbReference>
<dbReference type="PANTHER" id="PTHR48022:SF73">
    <property type="entry name" value="METABOLITE TRANSPORT PROTEIN YDL199C-RELATED"/>
    <property type="match status" value="1"/>
</dbReference>
<feature type="region of interest" description="Disordered" evidence="7">
    <location>
        <begin position="1"/>
        <end position="53"/>
    </location>
</feature>
<dbReference type="EMBL" id="OX365760">
    <property type="protein sequence ID" value="CAI4037714.1"/>
    <property type="molecule type" value="Genomic_DNA"/>
</dbReference>
<proteinExistence type="inferred from homology"/>
<evidence type="ECO:0000256" key="3">
    <source>
        <dbReference type="ARBA" id="ARBA00022448"/>
    </source>
</evidence>
<evidence type="ECO:0000256" key="7">
    <source>
        <dbReference type="SAM" id="MobiDB-lite"/>
    </source>
</evidence>
<feature type="transmembrane region" description="Helical" evidence="8">
    <location>
        <begin position="467"/>
        <end position="491"/>
    </location>
</feature>
<dbReference type="RefSeq" id="XP_056080831.1">
    <property type="nucleotide sequence ID" value="XM_056226568.1"/>
</dbReference>
<dbReference type="Pfam" id="PF00083">
    <property type="entry name" value="Sugar_tr"/>
    <property type="match status" value="1"/>
</dbReference>
<feature type="transmembrane region" description="Helical" evidence="8">
    <location>
        <begin position="361"/>
        <end position="381"/>
    </location>
</feature>
<dbReference type="InterPro" id="IPR050360">
    <property type="entry name" value="MFS_Sugar_Transporters"/>
</dbReference>
<feature type="transmembrane region" description="Helical" evidence="8">
    <location>
        <begin position="193"/>
        <end position="212"/>
    </location>
</feature>
<feature type="compositionally biased region" description="Polar residues" evidence="7">
    <location>
        <begin position="670"/>
        <end position="681"/>
    </location>
</feature>
<keyword evidence="4 8" id="KW-0812">Transmembrane</keyword>
<feature type="transmembrane region" description="Helical" evidence="8">
    <location>
        <begin position="161"/>
        <end position="181"/>
    </location>
</feature>
<evidence type="ECO:0000256" key="8">
    <source>
        <dbReference type="SAM" id="Phobius"/>
    </source>
</evidence>
<feature type="transmembrane region" description="Helical" evidence="8">
    <location>
        <begin position="252"/>
        <end position="277"/>
    </location>
</feature>
<dbReference type="GO" id="GO:0005351">
    <property type="term" value="F:carbohydrate:proton symporter activity"/>
    <property type="evidence" value="ECO:0007669"/>
    <property type="project" value="TreeGrafter"/>
</dbReference>
<feature type="compositionally biased region" description="Basic and acidic residues" evidence="7">
    <location>
        <begin position="657"/>
        <end position="667"/>
    </location>
</feature>
<evidence type="ECO:0000259" key="9">
    <source>
        <dbReference type="PROSITE" id="PS50850"/>
    </source>
</evidence>
<comment type="subcellular location">
    <subcellularLocation>
        <location evidence="1">Membrane</location>
        <topology evidence="1">Multi-pass membrane protein</topology>
    </subcellularLocation>
</comment>
<evidence type="ECO:0000256" key="2">
    <source>
        <dbReference type="ARBA" id="ARBA00010992"/>
    </source>
</evidence>
<evidence type="ECO:0000313" key="10">
    <source>
        <dbReference type="EMBL" id="CAI4037714.1"/>
    </source>
</evidence>
<feature type="transmembrane region" description="Helical" evidence="8">
    <location>
        <begin position="503"/>
        <end position="525"/>
    </location>
</feature>
<feature type="transmembrane region" description="Helical" evidence="8">
    <location>
        <begin position="118"/>
        <end position="141"/>
    </location>
</feature>
<dbReference type="GeneID" id="80916927"/>
<feature type="compositionally biased region" description="Polar residues" evidence="7">
    <location>
        <begin position="7"/>
        <end position="19"/>
    </location>
</feature>
<evidence type="ECO:0000313" key="11">
    <source>
        <dbReference type="Proteomes" id="UP001161438"/>
    </source>
</evidence>